<sequence>MISYHWDNSKRIDEVLLEVFYLNFTEYDLEEACEKYCDCTTQYFKRLINCIENVNEENSFKKIEIFDEYDGYYVKKVSSDVLVTLKYKEVCSIFEEIEKRKNKGTLYEHFCKLFISDLGIDTEVTRNSNDKGIDILGNYTVNFSKNITKLIFSDDIYLLIQTKFYNKSIDTPVIRKLVGDSLFIRFDELEYFKIRHNAFHLIVFSHKGFTQPALEFAKKNKVMTFDSMQIAHIISEDLNNDWKCLNLFSP</sequence>
<comment type="caution">
    <text evidence="2">The sequence shown here is derived from an EMBL/GenBank/DDBJ whole genome shotgun (WGS) entry which is preliminary data.</text>
</comment>
<dbReference type="GO" id="GO:0004519">
    <property type="term" value="F:endonuclease activity"/>
    <property type="evidence" value="ECO:0007669"/>
    <property type="project" value="UniProtKB-KW"/>
</dbReference>
<protein>
    <submittedName>
        <fullName evidence="2">Restriction endonuclease</fullName>
    </submittedName>
</protein>
<gene>
    <name evidence="2" type="ORF">NJT12_23225</name>
</gene>
<keyword evidence="2" id="KW-0378">Hydrolase</keyword>
<dbReference type="Gene3D" id="3.40.1350.10">
    <property type="match status" value="1"/>
</dbReference>
<reference evidence="2 3" key="1">
    <citation type="journal article" date="2023" name="Chemosphere">
        <title>Whole genome analysis of Flavobacterium aziz-sancarii sp. nov., isolated from Ardley Island (Antarctica), revealed a rich resistome and bioremediation potential.</title>
        <authorList>
            <person name="Otur C."/>
            <person name="Okay S."/>
            <person name="Kurt-Kizildogan A."/>
        </authorList>
    </citation>
    <scope>NUCLEOTIDE SEQUENCE [LARGE SCALE GENOMIC DNA]</scope>
    <source>
        <strain evidence="2 3">AC</strain>
    </source>
</reference>
<dbReference type="Pfam" id="PF04471">
    <property type="entry name" value="Mrr_cat"/>
    <property type="match status" value="1"/>
</dbReference>
<dbReference type="RefSeq" id="WP_271338502.1">
    <property type="nucleotide sequence ID" value="NZ_JAMZNK010000067.1"/>
</dbReference>
<organism evidence="2 3">
    <name type="scientific">Flavobacterium azizsancarii</name>
    <dbReference type="NCBI Taxonomy" id="2961580"/>
    <lineage>
        <taxon>Bacteria</taxon>
        <taxon>Pseudomonadati</taxon>
        <taxon>Bacteroidota</taxon>
        <taxon>Flavobacteriia</taxon>
        <taxon>Flavobacteriales</taxon>
        <taxon>Flavobacteriaceae</taxon>
        <taxon>Flavobacterium</taxon>
    </lineage>
</organism>
<name>A0ABT4WJ64_9FLAO</name>
<keyword evidence="2" id="KW-0255">Endonuclease</keyword>
<evidence type="ECO:0000259" key="1">
    <source>
        <dbReference type="Pfam" id="PF04471"/>
    </source>
</evidence>
<keyword evidence="2" id="KW-0540">Nuclease</keyword>
<keyword evidence="3" id="KW-1185">Reference proteome</keyword>
<dbReference type="EMBL" id="JAMZNK010000067">
    <property type="protein sequence ID" value="MDA6072538.1"/>
    <property type="molecule type" value="Genomic_DNA"/>
</dbReference>
<dbReference type="Proteomes" id="UP001212170">
    <property type="component" value="Unassembled WGS sequence"/>
</dbReference>
<dbReference type="InterPro" id="IPR007560">
    <property type="entry name" value="Restrct_endonuc_IV_Mrr"/>
</dbReference>
<accession>A0ABT4WJ64</accession>
<feature type="domain" description="Restriction endonuclease type IV Mrr" evidence="1">
    <location>
        <begin position="104"/>
        <end position="233"/>
    </location>
</feature>
<dbReference type="InterPro" id="IPR011335">
    <property type="entry name" value="Restrct_endonuc-II-like"/>
</dbReference>
<proteinExistence type="predicted"/>
<evidence type="ECO:0000313" key="3">
    <source>
        <dbReference type="Proteomes" id="UP001212170"/>
    </source>
</evidence>
<dbReference type="SUPFAM" id="SSF52980">
    <property type="entry name" value="Restriction endonuclease-like"/>
    <property type="match status" value="1"/>
</dbReference>
<evidence type="ECO:0000313" key="2">
    <source>
        <dbReference type="EMBL" id="MDA6072538.1"/>
    </source>
</evidence>
<dbReference type="InterPro" id="IPR011856">
    <property type="entry name" value="tRNA_endonuc-like_dom_sf"/>
</dbReference>